<name>A0A0A2GXL3_9FLAO</name>
<dbReference type="InterPro" id="IPR006015">
    <property type="entry name" value="Universal_stress_UspA"/>
</dbReference>
<dbReference type="AlphaFoldDB" id="A0A0A2GXL3"/>
<keyword evidence="4" id="KW-1185">Reference proteome</keyword>
<proteinExistence type="inferred from homology"/>
<accession>A0A0A2GXL3</accession>
<dbReference type="RefSeq" id="WP_035328884.1">
    <property type="nucleotide sequence ID" value="NZ_CP015125.1"/>
</dbReference>
<dbReference type="KEGG" id="ddo:I597_0593"/>
<comment type="similarity">
    <text evidence="1">Belongs to the universal stress protein A family.</text>
</comment>
<reference evidence="3 4" key="1">
    <citation type="submission" date="2014-10" db="EMBL/GenBank/DDBJ databases">
        <title>Draft genome sequence of the proteorhodopsin-containing marine bacterium Dokdonia donghaensis.</title>
        <authorList>
            <person name="Gomez-Consarnau L."/>
            <person name="Gonzalez J.M."/>
            <person name="Riedel T."/>
            <person name="Jaenicke S."/>
            <person name="Wagner-Doebler I."/>
            <person name="Fuhrman J.A."/>
        </authorList>
    </citation>
    <scope>NUCLEOTIDE SEQUENCE [LARGE SCALE GENOMIC DNA]</scope>
    <source>
        <strain evidence="3 4">DSW-1</strain>
    </source>
</reference>
<evidence type="ECO:0000259" key="2">
    <source>
        <dbReference type="Pfam" id="PF00582"/>
    </source>
</evidence>
<feature type="domain" description="UspA" evidence="2">
    <location>
        <begin position="1"/>
        <end position="135"/>
    </location>
</feature>
<dbReference type="PANTHER" id="PTHR46268">
    <property type="entry name" value="STRESS RESPONSE PROTEIN NHAX"/>
    <property type="match status" value="1"/>
</dbReference>
<dbReference type="PRINTS" id="PR01438">
    <property type="entry name" value="UNVRSLSTRESS"/>
</dbReference>
<dbReference type="Proteomes" id="UP000030140">
    <property type="component" value="Unassembled WGS sequence"/>
</dbReference>
<dbReference type="PANTHER" id="PTHR46268:SF6">
    <property type="entry name" value="UNIVERSAL STRESS PROTEIN UP12"/>
    <property type="match status" value="1"/>
</dbReference>
<dbReference type="PATRIC" id="fig|1300343.5.peg.599"/>
<dbReference type="SUPFAM" id="SSF52402">
    <property type="entry name" value="Adenine nucleotide alpha hydrolases-like"/>
    <property type="match status" value="2"/>
</dbReference>
<dbReference type="Gene3D" id="3.40.50.12370">
    <property type="match status" value="1"/>
</dbReference>
<dbReference type="Pfam" id="PF00582">
    <property type="entry name" value="Usp"/>
    <property type="match status" value="1"/>
</dbReference>
<organism evidence="3 4">
    <name type="scientific">Dokdonia donghaensis DSW-1</name>
    <dbReference type="NCBI Taxonomy" id="1300343"/>
    <lineage>
        <taxon>Bacteria</taxon>
        <taxon>Pseudomonadati</taxon>
        <taxon>Bacteroidota</taxon>
        <taxon>Flavobacteriia</taxon>
        <taxon>Flavobacteriales</taxon>
        <taxon>Flavobacteriaceae</taxon>
        <taxon>Dokdonia</taxon>
    </lineage>
</organism>
<evidence type="ECO:0000313" key="3">
    <source>
        <dbReference type="EMBL" id="KGO07999.1"/>
    </source>
</evidence>
<comment type="caution">
    <text evidence="3">The sequence shown here is derived from an EMBL/GenBank/DDBJ whole genome shotgun (WGS) entry which is preliminary data.</text>
</comment>
<protein>
    <submittedName>
        <fullName evidence="3">Universal stress protein UspA</fullName>
    </submittedName>
</protein>
<gene>
    <name evidence="3" type="ORF">NV36_08610</name>
</gene>
<dbReference type="OrthoDB" id="1421767at2"/>
<dbReference type="InterPro" id="IPR006016">
    <property type="entry name" value="UspA"/>
</dbReference>
<evidence type="ECO:0000313" key="4">
    <source>
        <dbReference type="Proteomes" id="UP000030140"/>
    </source>
</evidence>
<dbReference type="CDD" id="cd00293">
    <property type="entry name" value="USP-like"/>
    <property type="match status" value="1"/>
</dbReference>
<sequence>MKNILVPIGSSKSAVNTLQYAIDLAQEVDANVYVISVFQEFSKAGSASKLNTVLKEDTENTLEKVVSSVDHKGVSVVSHPIKGGVVDGVERFNKHVPVDLMVLSPHSNSVRDEVYLGNTTGKLVKSTNIPAFIVPENETFKQPSQILMAFKNGNFDKKRHLEPLKKMQKHFGTEIQLLHVETPESDDKMKNVSDDLKEMSASYKTTSNATTYQGVLEHFQSVNPDIVCVVRRKRGFFKKLWEKNVVLKKEFFTPKPLLILRVQE</sequence>
<evidence type="ECO:0000256" key="1">
    <source>
        <dbReference type="ARBA" id="ARBA00008791"/>
    </source>
</evidence>
<dbReference type="EMBL" id="JSAQ01000001">
    <property type="protein sequence ID" value="KGO07999.1"/>
    <property type="molecule type" value="Genomic_DNA"/>
</dbReference>